<proteinExistence type="predicted"/>
<gene>
    <name evidence="2" type="ORF">P154DRAFT_560050</name>
</gene>
<reference evidence="2" key="1">
    <citation type="journal article" date="2020" name="Stud. Mycol.">
        <title>101 Dothideomycetes genomes: a test case for predicting lifestyles and emergence of pathogens.</title>
        <authorList>
            <person name="Haridas S."/>
            <person name="Albert R."/>
            <person name="Binder M."/>
            <person name="Bloem J."/>
            <person name="Labutti K."/>
            <person name="Salamov A."/>
            <person name="Andreopoulos B."/>
            <person name="Baker S."/>
            <person name="Barry K."/>
            <person name="Bills G."/>
            <person name="Bluhm B."/>
            <person name="Cannon C."/>
            <person name="Castanera R."/>
            <person name="Culley D."/>
            <person name="Daum C."/>
            <person name="Ezra D."/>
            <person name="Gonzalez J."/>
            <person name="Henrissat B."/>
            <person name="Kuo A."/>
            <person name="Liang C."/>
            <person name="Lipzen A."/>
            <person name="Lutzoni F."/>
            <person name="Magnuson J."/>
            <person name="Mondo S."/>
            <person name="Nolan M."/>
            <person name="Ohm R."/>
            <person name="Pangilinan J."/>
            <person name="Park H.-J."/>
            <person name="Ramirez L."/>
            <person name="Alfaro M."/>
            <person name="Sun H."/>
            <person name="Tritt A."/>
            <person name="Yoshinaga Y."/>
            <person name="Zwiers L.-H."/>
            <person name="Turgeon B."/>
            <person name="Goodwin S."/>
            <person name="Spatafora J."/>
            <person name="Crous P."/>
            <person name="Grigoriev I."/>
        </authorList>
    </citation>
    <scope>NUCLEOTIDE SEQUENCE</scope>
    <source>
        <strain evidence="2">CBS 123094</strain>
    </source>
</reference>
<accession>A0A6A5WTQ3</accession>
<sequence length="304" mass="32670">MGLGGTPANCQVALDHIAGMALTPWVRLHYMDCTLDIIGLAGNLVKDGFSGQTMVDSYNEITQYCGWNRGWNVYSTEQCVLKGGMFGAMEGQPCRYSVPTFEHGGLLKREEVDTRDSSSIDVVAAQEAPTAVPLPPVIPERDSLAIPKPTPQSRSISPRSPTQLARSKLHPQRRGMPWAPRSFECHFGVPAVKVSNCETLAASLRGKSWNGGILASEDECQMSYQFKSFFASHSLVNGDEVADLMLEGLRFCESPSTIDGTKIAGITYHPGEYMAMNMWLGGFCGVLGVGLGGAGGNCGHGGFN</sequence>
<feature type="compositionally biased region" description="Polar residues" evidence="1">
    <location>
        <begin position="151"/>
        <end position="165"/>
    </location>
</feature>
<keyword evidence="3" id="KW-1185">Reference proteome</keyword>
<evidence type="ECO:0000313" key="2">
    <source>
        <dbReference type="EMBL" id="KAF2005082.1"/>
    </source>
</evidence>
<name>A0A6A5WTQ3_9PLEO</name>
<evidence type="ECO:0000256" key="1">
    <source>
        <dbReference type="SAM" id="MobiDB-lite"/>
    </source>
</evidence>
<feature type="region of interest" description="Disordered" evidence="1">
    <location>
        <begin position="133"/>
        <end position="175"/>
    </location>
</feature>
<evidence type="ECO:0000313" key="3">
    <source>
        <dbReference type="Proteomes" id="UP000799779"/>
    </source>
</evidence>
<dbReference type="AlphaFoldDB" id="A0A6A5WTQ3"/>
<dbReference type="EMBL" id="ML977564">
    <property type="protein sequence ID" value="KAF2005082.1"/>
    <property type="molecule type" value="Genomic_DNA"/>
</dbReference>
<organism evidence="2 3">
    <name type="scientific">Amniculicola lignicola CBS 123094</name>
    <dbReference type="NCBI Taxonomy" id="1392246"/>
    <lineage>
        <taxon>Eukaryota</taxon>
        <taxon>Fungi</taxon>
        <taxon>Dikarya</taxon>
        <taxon>Ascomycota</taxon>
        <taxon>Pezizomycotina</taxon>
        <taxon>Dothideomycetes</taxon>
        <taxon>Pleosporomycetidae</taxon>
        <taxon>Pleosporales</taxon>
        <taxon>Amniculicolaceae</taxon>
        <taxon>Amniculicola</taxon>
    </lineage>
</organism>
<protein>
    <submittedName>
        <fullName evidence="2">Uncharacterized protein</fullName>
    </submittedName>
</protein>
<dbReference type="Proteomes" id="UP000799779">
    <property type="component" value="Unassembled WGS sequence"/>
</dbReference>